<dbReference type="Proteomes" id="UP000775213">
    <property type="component" value="Unassembled WGS sequence"/>
</dbReference>
<dbReference type="Pfam" id="PF14111">
    <property type="entry name" value="DUF4283"/>
    <property type="match status" value="1"/>
</dbReference>
<dbReference type="EMBL" id="JAGFBR010000013">
    <property type="protein sequence ID" value="KAH0457053.1"/>
    <property type="molecule type" value="Genomic_DNA"/>
</dbReference>
<sequence length="120" mass="13866">MDWVDEESSLLLLNYFNVKNEVNADFSVTLLNPSYILIKLMNDLDYSRVFAYRSYFVNNCYMKLTKWSPLLDIGVELPISFPNLRPHIFSPRILHALDSLFGRPLKVDYATSIGSWPSVA</sequence>
<evidence type="ECO:0000313" key="2">
    <source>
        <dbReference type="EMBL" id="KAH0457053.1"/>
    </source>
</evidence>
<comment type="caution">
    <text evidence="2">The sequence shown here is derived from an EMBL/GenBank/DDBJ whole genome shotgun (WGS) entry which is preliminary data.</text>
</comment>
<name>A0AAV7GNE3_DENCH</name>
<accession>A0AAV7GNE3</accession>
<evidence type="ECO:0000259" key="1">
    <source>
        <dbReference type="Pfam" id="PF14111"/>
    </source>
</evidence>
<evidence type="ECO:0000313" key="3">
    <source>
        <dbReference type="Proteomes" id="UP000775213"/>
    </source>
</evidence>
<reference evidence="2 3" key="1">
    <citation type="journal article" date="2021" name="Hortic Res">
        <title>Chromosome-scale assembly of the Dendrobium chrysotoxum genome enhances the understanding of orchid evolution.</title>
        <authorList>
            <person name="Zhang Y."/>
            <person name="Zhang G.Q."/>
            <person name="Zhang D."/>
            <person name="Liu X.D."/>
            <person name="Xu X.Y."/>
            <person name="Sun W.H."/>
            <person name="Yu X."/>
            <person name="Zhu X."/>
            <person name="Wang Z.W."/>
            <person name="Zhao X."/>
            <person name="Zhong W.Y."/>
            <person name="Chen H."/>
            <person name="Yin W.L."/>
            <person name="Huang T."/>
            <person name="Niu S.C."/>
            <person name="Liu Z.J."/>
        </authorList>
    </citation>
    <scope>NUCLEOTIDE SEQUENCE [LARGE SCALE GENOMIC DNA]</scope>
    <source>
        <strain evidence="2">Lindl</strain>
    </source>
</reference>
<dbReference type="InterPro" id="IPR025558">
    <property type="entry name" value="DUF4283"/>
</dbReference>
<keyword evidence="3" id="KW-1185">Reference proteome</keyword>
<protein>
    <recommendedName>
        <fullName evidence="1">DUF4283 domain-containing protein</fullName>
    </recommendedName>
</protein>
<dbReference type="InterPro" id="IPR040256">
    <property type="entry name" value="At4g02000-like"/>
</dbReference>
<organism evidence="2 3">
    <name type="scientific">Dendrobium chrysotoxum</name>
    <name type="common">Orchid</name>
    <dbReference type="NCBI Taxonomy" id="161865"/>
    <lineage>
        <taxon>Eukaryota</taxon>
        <taxon>Viridiplantae</taxon>
        <taxon>Streptophyta</taxon>
        <taxon>Embryophyta</taxon>
        <taxon>Tracheophyta</taxon>
        <taxon>Spermatophyta</taxon>
        <taxon>Magnoliopsida</taxon>
        <taxon>Liliopsida</taxon>
        <taxon>Asparagales</taxon>
        <taxon>Orchidaceae</taxon>
        <taxon>Epidendroideae</taxon>
        <taxon>Malaxideae</taxon>
        <taxon>Dendrobiinae</taxon>
        <taxon>Dendrobium</taxon>
    </lineage>
</organism>
<dbReference type="PANTHER" id="PTHR31286">
    <property type="entry name" value="GLYCINE-RICH CELL WALL STRUCTURAL PROTEIN 1.8-LIKE"/>
    <property type="match status" value="1"/>
</dbReference>
<feature type="domain" description="DUF4283" evidence="1">
    <location>
        <begin position="24"/>
        <end position="70"/>
    </location>
</feature>
<proteinExistence type="predicted"/>
<dbReference type="PANTHER" id="PTHR31286:SF179">
    <property type="entry name" value="RNASE H TYPE-1 DOMAIN-CONTAINING PROTEIN"/>
    <property type="match status" value="1"/>
</dbReference>
<dbReference type="AlphaFoldDB" id="A0AAV7GNE3"/>
<gene>
    <name evidence="2" type="ORF">IEQ34_014960</name>
</gene>